<feature type="compositionally biased region" description="Basic and acidic residues" evidence="1">
    <location>
        <begin position="652"/>
        <end position="681"/>
    </location>
</feature>
<protein>
    <submittedName>
        <fullName evidence="2">Phenol hydroxylase</fullName>
    </submittedName>
</protein>
<evidence type="ECO:0000256" key="1">
    <source>
        <dbReference type="SAM" id="MobiDB-lite"/>
    </source>
</evidence>
<gene>
    <name evidence="2" type="ORF">GTC6_12538</name>
</gene>
<feature type="region of interest" description="Disordered" evidence="1">
    <location>
        <begin position="580"/>
        <end position="755"/>
    </location>
</feature>
<evidence type="ECO:0000313" key="2">
    <source>
        <dbReference type="EMBL" id="EON32400.1"/>
    </source>
</evidence>
<evidence type="ECO:0000313" key="3">
    <source>
        <dbReference type="Proteomes" id="UP000013569"/>
    </source>
</evidence>
<feature type="compositionally biased region" description="Acidic residues" evidence="1">
    <location>
        <begin position="477"/>
        <end position="488"/>
    </location>
</feature>
<dbReference type="AntiFam" id="ANF00095">
    <property type="entry name" value="Shadow ORF (opposite ABC transporters)"/>
</dbReference>
<dbReference type="EMBL" id="AQPW01000013">
    <property type="protein sequence ID" value="EON32400.1"/>
    <property type="molecule type" value="Genomic_DNA"/>
</dbReference>
<feature type="compositionally biased region" description="Basic and acidic residues" evidence="1">
    <location>
        <begin position="536"/>
        <end position="555"/>
    </location>
</feature>
<dbReference type="AlphaFoldDB" id="R7Y8S1"/>
<feature type="region of interest" description="Disordered" evidence="1">
    <location>
        <begin position="467"/>
        <end position="555"/>
    </location>
</feature>
<sequence length="755" mass="82905">MRSSCRSCGWPGARASVPTSKATPSCTCGSPANAIASCAGTSGTSTSSTNSSTTPGDVNDDPSPGGQRSANPQGRPRALIEHRDLRGVVEQFGRTAACHLRVRGQPGDELVAAEIGSGIGGQLREGVARRPARPDTEVGVDVRPHRLEDIDVRGERRPLSARRRVDERGVLEMLRADADQHVPAAADVTGAGHHRTVVVENDRADRGLDAVGAQAPGQEVHRGRTDEARHEHVGRIVVELLGCADLLHVAAAQDHHAIAEGHRLGLVVGHVDGRGAQSLLQLRDLGPHLHTQLRVEIRQRLVHQERLGRPHDRASHRDTLPLTTGEIRRLAIEVLTEIEDARGLVDLRGHLILRHLRECQWEGDVLAHRHVRVERVALEHHGDVAVLRRTLVDPLATDPQFTPGDVLEPGDHVERRRLTAARRTHQDHELAVGDLDVDPVYGGRAVGILLGDVVQNDVCHGLSLHGAGGQAGHDSTLEEEHEDDDGDGDDHRGGRDRPGGFLELRCAGEVRDGDRGGDRAFGRGQRQGQQEVVPGEDEHQDRGGHDAGRREGGDDLAERLPWCGAVHLGGLLQLPRDLAEERGEGVDRQRQREGDVRQDQARPRVEQPESAFDVEQRCDEGDLREHRDQQRGSDQELLAREVQARHRIRGHGAQDDRDHRGDEPDTDRVDQGRGEGTRLEDAPIVVEGELTRPELAVGHAARRLERQADDPEQRDECVQDHQDVGDRPPRLGLSARIQRLTSPRRRNPVRRCRTP</sequence>
<feature type="compositionally biased region" description="Basic and acidic residues" evidence="1">
    <location>
        <begin position="580"/>
        <end position="607"/>
    </location>
</feature>
<feature type="compositionally biased region" description="Basic and acidic residues" evidence="1">
    <location>
        <begin position="489"/>
        <end position="498"/>
    </location>
</feature>
<comment type="caution">
    <text evidence="2">The sequence shown here is derived from an EMBL/GenBank/DDBJ whole genome shotgun (WGS) entry which is preliminary data.</text>
</comment>
<feature type="compositionally biased region" description="Basic residues" evidence="1">
    <location>
        <begin position="742"/>
        <end position="755"/>
    </location>
</feature>
<dbReference type="Proteomes" id="UP000013569">
    <property type="component" value="Unassembled WGS sequence"/>
</dbReference>
<name>R7Y8S1_9ACTN</name>
<feature type="compositionally biased region" description="Polar residues" evidence="1">
    <location>
        <begin position="17"/>
        <end position="30"/>
    </location>
</feature>
<feature type="compositionally biased region" description="Low complexity" evidence="1">
    <location>
        <begin position="40"/>
        <end position="54"/>
    </location>
</feature>
<feature type="compositionally biased region" description="Basic and acidic residues" evidence="1">
    <location>
        <begin position="614"/>
        <end position="644"/>
    </location>
</feature>
<feature type="compositionally biased region" description="Basic and acidic residues" evidence="1">
    <location>
        <begin position="506"/>
        <end position="521"/>
    </location>
</feature>
<feature type="compositionally biased region" description="Basic and acidic residues" evidence="1">
    <location>
        <begin position="702"/>
        <end position="729"/>
    </location>
</feature>
<organism evidence="2 3">
    <name type="scientific">Gordonia terrae C-6</name>
    <dbReference type="NCBI Taxonomy" id="1316928"/>
    <lineage>
        <taxon>Bacteria</taxon>
        <taxon>Bacillati</taxon>
        <taxon>Actinomycetota</taxon>
        <taxon>Actinomycetes</taxon>
        <taxon>Mycobacteriales</taxon>
        <taxon>Gordoniaceae</taxon>
        <taxon>Gordonia</taxon>
    </lineage>
</organism>
<proteinExistence type="predicted"/>
<reference evidence="2 3" key="1">
    <citation type="journal article" date="2013" name="Genome Announc.">
        <title>Draft Genome Sequence of a Benzothiophene-Desulfurizing Bacterium, Gordona terrae Strain C-6.</title>
        <authorList>
            <person name="Wang W."/>
            <person name="Ma T."/>
            <person name="Ren Y."/>
            <person name="Li G."/>
        </authorList>
    </citation>
    <scope>NUCLEOTIDE SEQUENCE [LARGE SCALE GENOMIC DNA]</scope>
    <source>
        <strain evidence="2 3">C-6</strain>
    </source>
</reference>
<feature type="compositionally biased region" description="Low complexity" evidence="1">
    <location>
        <begin position="522"/>
        <end position="533"/>
    </location>
</feature>
<accession>R7Y8S1</accession>
<feature type="region of interest" description="Disordered" evidence="1">
    <location>
        <begin position="1"/>
        <end position="77"/>
    </location>
</feature>